<accession>A0ACB8B185</accession>
<protein>
    <submittedName>
        <fullName evidence="1">Uncharacterized protein</fullName>
    </submittedName>
</protein>
<comment type="caution">
    <text evidence="1">The sequence shown here is derived from an EMBL/GenBank/DDBJ whole genome shotgun (WGS) entry which is preliminary data.</text>
</comment>
<sequence length="293" mass="32828">MTRMRVASCQQWAELRRRKVKRAYKNRQWEKLMALSTQSAIMLSSREIQEKLEHLATELEEAKAAEAAEAARRAAEVQRAAEAERARLAELKAATKKRLEREEKERSKGKGLAREKELTRDGGEGSEPEAGGSGAGGRGPCARCIRYGEVALCRYPPTDEGGKAKSCGPCRVAKVGCHQPGEEPAKRRRKGSGDDAVETKKESVKRKWLETPQDSDEEAMIGGILARMEELGEVMNAVRKDTQQLRQEVAAIKRLLEEIYWVLDPTYTRESSQASEEIVEEDVEDMHDIDMDA</sequence>
<dbReference type="EMBL" id="MU266660">
    <property type="protein sequence ID" value="KAH7919436.1"/>
    <property type="molecule type" value="Genomic_DNA"/>
</dbReference>
<reference evidence="1" key="1">
    <citation type="journal article" date="2021" name="New Phytol.">
        <title>Evolutionary innovations through gain and loss of genes in the ectomycorrhizal Boletales.</title>
        <authorList>
            <person name="Wu G."/>
            <person name="Miyauchi S."/>
            <person name="Morin E."/>
            <person name="Kuo A."/>
            <person name="Drula E."/>
            <person name="Varga T."/>
            <person name="Kohler A."/>
            <person name="Feng B."/>
            <person name="Cao Y."/>
            <person name="Lipzen A."/>
            <person name="Daum C."/>
            <person name="Hundley H."/>
            <person name="Pangilinan J."/>
            <person name="Johnson J."/>
            <person name="Barry K."/>
            <person name="LaButti K."/>
            <person name="Ng V."/>
            <person name="Ahrendt S."/>
            <person name="Min B."/>
            <person name="Choi I.G."/>
            <person name="Park H."/>
            <person name="Plett J.M."/>
            <person name="Magnuson J."/>
            <person name="Spatafora J.W."/>
            <person name="Nagy L.G."/>
            <person name="Henrissat B."/>
            <person name="Grigoriev I.V."/>
            <person name="Yang Z.L."/>
            <person name="Xu J."/>
            <person name="Martin F.M."/>
        </authorList>
    </citation>
    <scope>NUCLEOTIDE SEQUENCE</scope>
    <source>
        <strain evidence="1">KUC20120723A-06</strain>
    </source>
</reference>
<gene>
    <name evidence="1" type="ORF">BV22DRAFT_1051042</name>
</gene>
<dbReference type="Proteomes" id="UP000790709">
    <property type="component" value="Unassembled WGS sequence"/>
</dbReference>
<proteinExistence type="predicted"/>
<name>A0ACB8B185_9AGAM</name>
<evidence type="ECO:0000313" key="1">
    <source>
        <dbReference type="EMBL" id="KAH7919436.1"/>
    </source>
</evidence>
<evidence type="ECO:0000313" key="2">
    <source>
        <dbReference type="Proteomes" id="UP000790709"/>
    </source>
</evidence>
<organism evidence="1 2">
    <name type="scientific">Leucogyrophana mollusca</name>
    <dbReference type="NCBI Taxonomy" id="85980"/>
    <lineage>
        <taxon>Eukaryota</taxon>
        <taxon>Fungi</taxon>
        <taxon>Dikarya</taxon>
        <taxon>Basidiomycota</taxon>
        <taxon>Agaricomycotina</taxon>
        <taxon>Agaricomycetes</taxon>
        <taxon>Agaricomycetidae</taxon>
        <taxon>Boletales</taxon>
        <taxon>Boletales incertae sedis</taxon>
        <taxon>Leucogyrophana</taxon>
    </lineage>
</organism>
<keyword evidence="2" id="KW-1185">Reference proteome</keyword>